<dbReference type="STRING" id="405436.SAMN05444365_104435"/>
<dbReference type="GO" id="GO:0016705">
    <property type="term" value="F:oxidoreductase activity, acting on paired donors, with incorporation or reduction of molecular oxygen"/>
    <property type="evidence" value="ECO:0007669"/>
    <property type="project" value="InterPro"/>
</dbReference>
<evidence type="ECO:0000313" key="1">
    <source>
        <dbReference type="EMBL" id="SDY98465.1"/>
    </source>
</evidence>
<evidence type="ECO:0000313" key="2">
    <source>
        <dbReference type="Proteomes" id="UP000242415"/>
    </source>
</evidence>
<dbReference type="Proteomes" id="UP000242415">
    <property type="component" value="Unassembled WGS sequence"/>
</dbReference>
<dbReference type="GO" id="GO:0020037">
    <property type="term" value="F:heme binding"/>
    <property type="evidence" value="ECO:0007669"/>
    <property type="project" value="InterPro"/>
</dbReference>
<protein>
    <submittedName>
        <fullName evidence="1">Cytochrome P450 PksS</fullName>
    </submittedName>
</protein>
<reference evidence="2" key="1">
    <citation type="submission" date="2016-10" db="EMBL/GenBank/DDBJ databases">
        <authorList>
            <person name="Varghese N."/>
            <person name="Submissions S."/>
        </authorList>
    </citation>
    <scope>NUCLEOTIDE SEQUENCE [LARGE SCALE GENOMIC DNA]</scope>
    <source>
        <strain evidence="2">DSM 45245</strain>
    </source>
</reference>
<dbReference type="Gene3D" id="1.10.630.10">
    <property type="entry name" value="Cytochrome P450"/>
    <property type="match status" value="1"/>
</dbReference>
<gene>
    <name evidence="1" type="ORF">SAMN05444365_104435</name>
</gene>
<name>A0A1H3PCC6_9ACTN</name>
<dbReference type="InterPro" id="IPR036396">
    <property type="entry name" value="Cyt_P450_sf"/>
</dbReference>
<accession>A0A1H3PCC6</accession>
<proteinExistence type="predicted"/>
<organism evidence="1 2">
    <name type="scientific">Micromonospora pattaloongensis</name>
    <dbReference type="NCBI Taxonomy" id="405436"/>
    <lineage>
        <taxon>Bacteria</taxon>
        <taxon>Bacillati</taxon>
        <taxon>Actinomycetota</taxon>
        <taxon>Actinomycetes</taxon>
        <taxon>Micromonosporales</taxon>
        <taxon>Micromonosporaceae</taxon>
        <taxon>Micromonospora</taxon>
    </lineage>
</organism>
<keyword evidence="2" id="KW-1185">Reference proteome</keyword>
<dbReference type="GO" id="GO:0004497">
    <property type="term" value="F:monooxygenase activity"/>
    <property type="evidence" value="ECO:0007669"/>
    <property type="project" value="InterPro"/>
</dbReference>
<dbReference type="AlphaFoldDB" id="A0A1H3PCC6"/>
<dbReference type="GO" id="GO:0005506">
    <property type="term" value="F:iron ion binding"/>
    <property type="evidence" value="ECO:0007669"/>
    <property type="project" value="InterPro"/>
</dbReference>
<dbReference type="EMBL" id="FNPH01000004">
    <property type="protein sequence ID" value="SDY98465.1"/>
    <property type="molecule type" value="Genomic_DNA"/>
</dbReference>
<dbReference type="SUPFAM" id="SSF48264">
    <property type="entry name" value="Cytochrome P450"/>
    <property type="match status" value="1"/>
</dbReference>
<sequence>MCLGAFLAKLELKMVLEQLAVRYPRIKLAIPASKIPYRASTHLHGCYALPIDVGLVSHECGSVVTDPR</sequence>